<keyword evidence="5" id="KW-0732">Signal</keyword>
<keyword evidence="1 3" id="KW-0801">TPQ</keyword>
<dbReference type="EMBL" id="CACVAT010000542">
    <property type="protein sequence ID" value="CAA6829667.1"/>
    <property type="molecule type" value="Genomic_DNA"/>
</dbReference>
<evidence type="ECO:0000256" key="5">
    <source>
        <dbReference type="SAM" id="SignalP"/>
    </source>
</evidence>
<organism evidence="7">
    <name type="scientific">uncultured Thiotrichaceae bacterium</name>
    <dbReference type="NCBI Taxonomy" id="298394"/>
    <lineage>
        <taxon>Bacteria</taxon>
        <taxon>Pseudomonadati</taxon>
        <taxon>Pseudomonadota</taxon>
        <taxon>Gammaproteobacteria</taxon>
        <taxon>Thiotrichales</taxon>
        <taxon>Thiotrichaceae</taxon>
        <taxon>environmental samples</taxon>
    </lineage>
</organism>
<dbReference type="Gene3D" id="2.60.120.200">
    <property type="match status" value="2"/>
</dbReference>
<dbReference type="PANTHER" id="PTHR10638">
    <property type="entry name" value="COPPER AMINE OXIDASE"/>
    <property type="match status" value="1"/>
</dbReference>
<protein>
    <recommendedName>
        <fullName evidence="3">Amine oxidase</fullName>
        <ecNumber evidence="3">1.4.3.-</ecNumber>
    </recommendedName>
</protein>
<sequence>MTTITAIKKRPIQVWKSSTSTTKKLSGLAALSVSSLFMLWQTPVLAAEFCADQYYIDTTMPNQARWDMCWEHRAREGIVLHKIHYTPKGGERRMVLNEAAIAQIHVPYDDNGTRYHDVSDYGLGSRYMSALSPAECPDGNLLRFGSKQVICQQLENRDDAYSTSNDRLQGNALSLFSVSKIGAYNYIPTWRFFDDGAIEPAVGATGALQRYGNISKDDHGWLVSANKVGIAHLHNFFWKLDFDLAGSSRDDYVEELNFTQSGGRTTREMKRYTQETASDINPQTMRRWRIVDGNVTNNKGKPISYEVRLHQSNHRDSGPDTEPFTKHDLYVTRYNRCELFASHNPGNGGCANNLAAFVNSENIAQQDIVIWPSTTFYHMPRAEDAPHMDAHWSSISITPRDWHDKNPLSDADETQGAGGGNTDNNGNSNDNDVTSVIVADNFESNANNWTINPDNSDTAHNGQWEIATAQQTSYNNQVMQRSNASNGNRFLVTGATAGTRLGSHDIDGGTTSIRSIPFNLPAGAGYRIKLDYYFAHLSNTNAADYLRVSAVLSNGSKQVLMEVQGRNATALAQWKALDKDISDLAGATLQLLIEAADGDSGSIVEAGIDNIRIERTGSSTGDTGGNNGGGDTDNGSGNNDTDLSGQALFSEDFLSANNWNINPANNDTASKGQWQAGRPEATYFGNLNMQQGTGVSGSTALVTGKSAGNSVGTHDIDNGRTSIRSPRIDLPTGYDYQLDLSYYFAHLQNTTNDDYLRISIETTNGNKQRILNLSGSPHTQSAAWKNLSYNLSEYRGNSIYLLIEAADGGTGSIIEAGIDNIRVTYQ</sequence>
<feature type="region of interest" description="Disordered" evidence="4">
    <location>
        <begin position="614"/>
        <end position="644"/>
    </location>
</feature>
<keyword evidence="3" id="KW-0479">Metal-binding</keyword>
<gene>
    <name evidence="7" type="ORF">HELGO_WM23237</name>
</gene>
<proteinExistence type="inferred from homology"/>
<feature type="domain" description="Copper amine oxidase catalytic" evidence="6">
    <location>
        <begin position="166"/>
        <end position="407"/>
    </location>
</feature>
<dbReference type="Gene3D" id="2.70.98.20">
    <property type="entry name" value="Copper amine oxidase, catalytic domain"/>
    <property type="match status" value="1"/>
</dbReference>
<dbReference type="InterPro" id="IPR015798">
    <property type="entry name" value="Cu_amine_oxidase_C"/>
</dbReference>
<evidence type="ECO:0000256" key="2">
    <source>
        <dbReference type="PIRSR" id="PIRSR600269-51"/>
    </source>
</evidence>
<feature type="active site" description="Schiff-base intermediate with substrate; via topaquinone" evidence="1">
    <location>
        <position position="184"/>
    </location>
</feature>
<comment type="PTM">
    <text evidence="2 3">Topaquinone (TPQ) is generated by copper-dependent autoxidation of a specific tyrosyl residue.</text>
</comment>
<dbReference type="SUPFAM" id="SSF49998">
    <property type="entry name" value="Amine oxidase catalytic domain"/>
    <property type="match status" value="1"/>
</dbReference>
<evidence type="ECO:0000313" key="7">
    <source>
        <dbReference type="EMBL" id="CAA6829667.1"/>
    </source>
</evidence>
<feature type="compositionally biased region" description="Low complexity" evidence="4">
    <location>
        <begin position="633"/>
        <end position="642"/>
    </location>
</feature>
<feature type="signal peptide" evidence="5">
    <location>
        <begin position="1"/>
        <end position="46"/>
    </location>
</feature>
<dbReference type="AlphaFoldDB" id="A0A6S6UJ82"/>
<accession>A0A6S6UJ82</accession>
<evidence type="ECO:0000256" key="4">
    <source>
        <dbReference type="SAM" id="MobiDB-lite"/>
    </source>
</evidence>
<feature type="active site" description="Proton acceptor" evidence="1">
    <location>
        <position position="117"/>
    </location>
</feature>
<evidence type="ECO:0000259" key="6">
    <source>
        <dbReference type="Pfam" id="PF01179"/>
    </source>
</evidence>
<dbReference type="GO" id="GO:0009308">
    <property type="term" value="P:amine metabolic process"/>
    <property type="evidence" value="ECO:0007669"/>
    <property type="project" value="UniProtKB-UniRule"/>
</dbReference>
<dbReference type="InterPro" id="IPR000269">
    <property type="entry name" value="Cu_amine_oxidase"/>
</dbReference>
<feature type="compositionally biased region" description="Low complexity" evidence="4">
    <location>
        <begin position="422"/>
        <end position="433"/>
    </location>
</feature>
<comment type="cofactor">
    <cofactor evidence="3">
        <name>Cu cation</name>
        <dbReference type="ChEBI" id="CHEBI:23378"/>
    </cofactor>
    <text evidence="3">Contains 1 topaquinone per subunit.</text>
</comment>
<dbReference type="PANTHER" id="PTHR10638:SF20">
    <property type="entry name" value="AMINE OXIDASE"/>
    <property type="match status" value="1"/>
</dbReference>
<dbReference type="GO" id="GO:0008131">
    <property type="term" value="F:primary methylamine oxidase activity"/>
    <property type="evidence" value="ECO:0007669"/>
    <property type="project" value="InterPro"/>
</dbReference>
<feature type="chain" id="PRO_5028125822" description="Amine oxidase" evidence="5">
    <location>
        <begin position="47"/>
        <end position="826"/>
    </location>
</feature>
<evidence type="ECO:0000256" key="1">
    <source>
        <dbReference type="PIRSR" id="PIRSR600269-50"/>
    </source>
</evidence>
<comment type="similarity">
    <text evidence="3">Belongs to the copper/topaquinone oxidase family.</text>
</comment>
<dbReference type="Pfam" id="PF01179">
    <property type="entry name" value="Cu_amine_oxid"/>
    <property type="match status" value="1"/>
</dbReference>
<evidence type="ECO:0000256" key="3">
    <source>
        <dbReference type="RuleBase" id="RU000672"/>
    </source>
</evidence>
<name>A0A6S6UJ82_9GAMM</name>
<keyword evidence="3 7" id="KW-0560">Oxidoreductase</keyword>
<dbReference type="GO" id="GO:0005507">
    <property type="term" value="F:copper ion binding"/>
    <property type="evidence" value="ECO:0007669"/>
    <property type="project" value="InterPro"/>
</dbReference>
<dbReference type="InterPro" id="IPR036460">
    <property type="entry name" value="Cu_amine_oxidase_C_sf"/>
</dbReference>
<dbReference type="GO" id="GO:0048038">
    <property type="term" value="F:quinone binding"/>
    <property type="evidence" value="ECO:0007669"/>
    <property type="project" value="InterPro"/>
</dbReference>
<dbReference type="EC" id="1.4.3.-" evidence="3"/>
<feature type="region of interest" description="Disordered" evidence="4">
    <location>
        <begin position="398"/>
        <end position="433"/>
    </location>
</feature>
<feature type="compositionally biased region" description="Gly residues" evidence="4">
    <location>
        <begin position="622"/>
        <end position="632"/>
    </location>
</feature>
<reference evidence="7" key="1">
    <citation type="submission" date="2020-01" db="EMBL/GenBank/DDBJ databases">
        <authorList>
            <person name="Meier V. D."/>
            <person name="Meier V D."/>
        </authorList>
    </citation>
    <scope>NUCLEOTIDE SEQUENCE</scope>
    <source>
        <strain evidence="7">HLG_WM_MAG_09</strain>
    </source>
</reference>
<keyword evidence="3" id="KW-0186">Copper</keyword>
<feature type="modified residue" description="2',4',5'-topaquinone" evidence="2">
    <location>
        <position position="184"/>
    </location>
</feature>